<dbReference type="EMBL" id="JABEVQ010000009">
    <property type="protein sequence ID" value="NWN92817.1"/>
    <property type="molecule type" value="Genomic_DNA"/>
</dbReference>
<evidence type="ECO:0000256" key="1">
    <source>
        <dbReference type="ARBA" id="ARBA00010219"/>
    </source>
</evidence>
<dbReference type="PANTHER" id="PTHR31689">
    <property type="entry name" value="DIAMINOPIMELATE EPIMERASE, CHLOROPLASTIC"/>
    <property type="match status" value="1"/>
</dbReference>
<feature type="compositionally biased region" description="Basic residues" evidence="6">
    <location>
        <begin position="174"/>
        <end position="187"/>
    </location>
</feature>
<keyword evidence="4" id="KW-0457">Lysine biosynthesis</keyword>
<reference evidence="7 8" key="1">
    <citation type="submission" date="2020-03" db="EMBL/GenBank/DDBJ databases">
        <title>Metagenomic, metatranscriptomic, and metabolomic analyses revealed the key microbes and metabolic features during the fermentation of ganjang, Korean traditional soy sauce.</title>
        <authorList>
            <person name="Chun B.H."/>
            <person name="Jeon C.O."/>
        </authorList>
    </citation>
    <scope>NUCLEOTIDE SEQUENCE [LARGE SCALE GENOMIC DNA]</scope>
    <source>
        <strain evidence="7 8">KG14</strain>
    </source>
</reference>
<keyword evidence="8" id="KW-1185">Reference proteome</keyword>
<sequence length="187" mass="20590">MSAGQDAARHRRNQGPLLRFTKMVGQGSDFMVVDAITQPFRLRPTLIRELADRNAGVGFAQLLIVEPPGLPDVDFRYRAFNADGTEAEQYGNGALCFARFVRDQRLTNKSLLWVQTASGVLRIRILKDGIEVSMGETEPVTHSETGEAGTVTIRGPATSVFEGQLRLPGESGGSRRRKPGRPNKQRI</sequence>
<evidence type="ECO:0000256" key="2">
    <source>
        <dbReference type="ARBA" id="ARBA00022490"/>
    </source>
</evidence>
<dbReference type="GO" id="GO:0009089">
    <property type="term" value="P:lysine biosynthetic process via diaminopimelate"/>
    <property type="evidence" value="ECO:0007669"/>
    <property type="project" value="InterPro"/>
</dbReference>
<evidence type="ECO:0000313" key="8">
    <source>
        <dbReference type="Proteomes" id="UP000536442"/>
    </source>
</evidence>
<gene>
    <name evidence="7" type="ORF">HLV39_15095</name>
</gene>
<comment type="similarity">
    <text evidence="1">Belongs to the diaminopimelate epimerase family.</text>
</comment>
<evidence type="ECO:0000256" key="3">
    <source>
        <dbReference type="ARBA" id="ARBA00022605"/>
    </source>
</evidence>
<dbReference type="AlphaFoldDB" id="A0A851HUT8"/>
<dbReference type="GO" id="GO:0005829">
    <property type="term" value="C:cytosol"/>
    <property type="evidence" value="ECO:0007669"/>
    <property type="project" value="TreeGrafter"/>
</dbReference>
<evidence type="ECO:0008006" key="9">
    <source>
        <dbReference type="Google" id="ProtNLM"/>
    </source>
</evidence>
<evidence type="ECO:0000256" key="4">
    <source>
        <dbReference type="ARBA" id="ARBA00023154"/>
    </source>
</evidence>
<organism evidence="7 8">
    <name type="scientific">Marinobacter adhaerens</name>
    <dbReference type="NCBI Taxonomy" id="1033846"/>
    <lineage>
        <taxon>Bacteria</taxon>
        <taxon>Pseudomonadati</taxon>
        <taxon>Pseudomonadota</taxon>
        <taxon>Gammaproteobacteria</taxon>
        <taxon>Pseudomonadales</taxon>
        <taxon>Marinobacteraceae</taxon>
        <taxon>Marinobacter</taxon>
    </lineage>
</organism>
<keyword evidence="2" id="KW-0963">Cytoplasm</keyword>
<dbReference type="InterPro" id="IPR001653">
    <property type="entry name" value="DAP_epimerase_DapF"/>
</dbReference>
<evidence type="ECO:0000313" key="7">
    <source>
        <dbReference type="EMBL" id="NWN92817.1"/>
    </source>
</evidence>
<evidence type="ECO:0000256" key="5">
    <source>
        <dbReference type="ARBA" id="ARBA00023235"/>
    </source>
</evidence>
<proteinExistence type="inferred from homology"/>
<dbReference type="FunFam" id="3.10.310.10:FF:000001">
    <property type="entry name" value="Diaminopimelate epimerase"/>
    <property type="match status" value="1"/>
</dbReference>
<dbReference type="GO" id="GO:0008837">
    <property type="term" value="F:diaminopimelate epimerase activity"/>
    <property type="evidence" value="ECO:0007669"/>
    <property type="project" value="InterPro"/>
</dbReference>
<accession>A0A851HUT8</accession>
<dbReference type="Proteomes" id="UP000536442">
    <property type="component" value="Unassembled WGS sequence"/>
</dbReference>
<dbReference type="Gene3D" id="3.10.310.10">
    <property type="entry name" value="Diaminopimelate Epimerase, Chain A, domain 1"/>
    <property type="match status" value="1"/>
</dbReference>
<keyword evidence="5" id="KW-0413">Isomerase</keyword>
<dbReference type="PANTHER" id="PTHR31689:SF0">
    <property type="entry name" value="DIAMINOPIMELATE EPIMERASE"/>
    <property type="match status" value="1"/>
</dbReference>
<protein>
    <recommendedName>
        <fullName evidence="9">Diaminopimelate epimerase</fullName>
    </recommendedName>
</protein>
<dbReference type="Pfam" id="PF01678">
    <property type="entry name" value="DAP_epimerase"/>
    <property type="match status" value="1"/>
</dbReference>
<feature type="region of interest" description="Disordered" evidence="6">
    <location>
        <begin position="164"/>
        <end position="187"/>
    </location>
</feature>
<dbReference type="SUPFAM" id="SSF54506">
    <property type="entry name" value="Diaminopimelate epimerase-like"/>
    <property type="match status" value="1"/>
</dbReference>
<name>A0A851HUT8_9GAMM</name>
<comment type="caution">
    <text evidence="7">The sequence shown here is derived from an EMBL/GenBank/DDBJ whole genome shotgun (WGS) entry which is preliminary data.</text>
</comment>
<keyword evidence="3" id="KW-0028">Amino-acid biosynthesis</keyword>
<evidence type="ECO:0000256" key="6">
    <source>
        <dbReference type="SAM" id="MobiDB-lite"/>
    </source>
</evidence>